<dbReference type="EMBL" id="BAAAEW010000042">
    <property type="protein sequence ID" value="GAA0765331.1"/>
    <property type="molecule type" value="Genomic_DNA"/>
</dbReference>
<name>A0ABN1KG42_9BURK</name>
<comment type="similarity">
    <text evidence="1">Belongs to the LysR transcriptional regulatory family.</text>
</comment>
<dbReference type="RefSeq" id="WP_141287310.1">
    <property type="nucleotide sequence ID" value="NZ_BAAAEW010000042.1"/>
</dbReference>
<dbReference type="Pfam" id="PF03466">
    <property type="entry name" value="LysR_substrate"/>
    <property type="match status" value="1"/>
</dbReference>
<dbReference type="InterPro" id="IPR036390">
    <property type="entry name" value="WH_DNA-bd_sf"/>
</dbReference>
<organism evidence="6 7">
    <name type="scientific">Ideonella azotifigens</name>
    <dbReference type="NCBI Taxonomy" id="513160"/>
    <lineage>
        <taxon>Bacteria</taxon>
        <taxon>Pseudomonadati</taxon>
        <taxon>Pseudomonadota</taxon>
        <taxon>Betaproteobacteria</taxon>
        <taxon>Burkholderiales</taxon>
        <taxon>Sphaerotilaceae</taxon>
        <taxon>Ideonella</taxon>
    </lineage>
</organism>
<evidence type="ECO:0000259" key="5">
    <source>
        <dbReference type="PROSITE" id="PS50931"/>
    </source>
</evidence>
<dbReference type="SUPFAM" id="SSF46785">
    <property type="entry name" value="Winged helix' DNA-binding domain"/>
    <property type="match status" value="1"/>
</dbReference>
<evidence type="ECO:0000256" key="2">
    <source>
        <dbReference type="ARBA" id="ARBA00023015"/>
    </source>
</evidence>
<reference evidence="6 7" key="1">
    <citation type="journal article" date="2019" name="Int. J. Syst. Evol. Microbiol.">
        <title>The Global Catalogue of Microorganisms (GCM) 10K type strain sequencing project: providing services to taxonomists for standard genome sequencing and annotation.</title>
        <authorList>
            <consortium name="The Broad Institute Genomics Platform"/>
            <consortium name="The Broad Institute Genome Sequencing Center for Infectious Disease"/>
            <person name="Wu L."/>
            <person name="Ma J."/>
        </authorList>
    </citation>
    <scope>NUCLEOTIDE SEQUENCE [LARGE SCALE GENOMIC DNA]</scope>
    <source>
        <strain evidence="6 7">JCM 15503</strain>
    </source>
</reference>
<comment type="caution">
    <text evidence="6">The sequence shown here is derived from an EMBL/GenBank/DDBJ whole genome shotgun (WGS) entry which is preliminary data.</text>
</comment>
<dbReference type="Gene3D" id="1.10.10.10">
    <property type="entry name" value="Winged helix-like DNA-binding domain superfamily/Winged helix DNA-binding domain"/>
    <property type="match status" value="1"/>
</dbReference>
<dbReference type="PROSITE" id="PS50931">
    <property type="entry name" value="HTH_LYSR"/>
    <property type="match status" value="1"/>
</dbReference>
<dbReference type="InterPro" id="IPR050950">
    <property type="entry name" value="HTH-type_LysR_regulators"/>
</dbReference>
<dbReference type="PRINTS" id="PR00039">
    <property type="entry name" value="HTHLYSR"/>
</dbReference>
<dbReference type="SUPFAM" id="SSF53850">
    <property type="entry name" value="Periplasmic binding protein-like II"/>
    <property type="match status" value="1"/>
</dbReference>
<gene>
    <name evidence="6" type="ORF">GCM10009107_52390</name>
</gene>
<evidence type="ECO:0000313" key="6">
    <source>
        <dbReference type="EMBL" id="GAA0765331.1"/>
    </source>
</evidence>
<sequence>MDDDADNPSADRLPGLTLRQLRHLVTLAELRSFTRAAQALSISQPALTASIRQAEFLLGGQLFDRSSHRLTLTGAGALVLPLAERLLNVARLSFNDMSLAVTQGVQTVRIGLIPSVAEKVTAHLIALQAQEPSVRFTLQDMANSDLIEAVQARRVDFGIGARERRAADAGLVCEDLFRDDIIIVMRADDALASHAQLAWADLVDRPLAVFVRGNVADSLLRTAEEMGLELNVAFRMEYTEPIYALVRNRLAMAIMPRLYTEQLHDPGLVVRALRAPHVKRGIALLATADDARSPQVMLCRSWIVNALRVAPSADEAPGET</sequence>
<accession>A0ABN1KG42</accession>
<dbReference type="CDD" id="cd05466">
    <property type="entry name" value="PBP2_LTTR_substrate"/>
    <property type="match status" value="1"/>
</dbReference>
<dbReference type="Proteomes" id="UP001500279">
    <property type="component" value="Unassembled WGS sequence"/>
</dbReference>
<keyword evidence="3" id="KW-0238">DNA-binding</keyword>
<dbReference type="InterPro" id="IPR000847">
    <property type="entry name" value="LysR_HTH_N"/>
</dbReference>
<dbReference type="PANTHER" id="PTHR30419">
    <property type="entry name" value="HTH-TYPE TRANSCRIPTIONAL REGULATOR YBHD"/>
    <property type="match status" value="1"/>
</dbReference>
<feature type="domain" description="HTH lysR-type" evidence="5">
    <location>
        <begin position="16"/>
        <end position="73"/>
    </location>
</feature>
<proteinExistence type="inferred from homology"/>
<dbReference type="InterPro" id="IPR005119">
    <property type="entry name" value="LysR_subst-bd"/>
</dbReference>
<dbReference type="Gene3D" id="3.40.190.10">
    <property type="entry name" value="Periplasmic binding protein-like II"/>
    <property type="match status" value="2"/>
</dbReference>
<keyword evidence="2" id="KW-0805">Transcription regulation</keyword>
<keyword evidence="7" id="KW-1185">Reference proteome</keyword>
<keyword evidence="4" id="KW-0804">Transcription</keyword>
<evidence type="ECO:0000256" key="4">
    <source>
        <dbReference type="ARBA" id="ARBA00023163"/>
    </source>
</evidence>
<dbReference type="Pfam" id="PF00126">
    <property type="entry name" value="HTH_1"/>
    <property type="match status" value="1"/>
</dbReference>
<evidence type="ECO:0000313" key="7">
    <source>
        <dbReference type="Proteomes" id="UP001500279"/>
    </source>
</evidence>
<evidence type="ECO:0000256" key="1">
    <source>
        <dbReference type="ARBA" id="ARBA00009437"/>
    </source>
</evidence>
<protein>
    <submittedName>
        <fullName evidence="6">LysR family transcriptional regulator</fullName>
    </submittedName>
</protein>
<dbReference type="InterPro" id="IPR036388">
    <property type="entry name" value="WH-like_DNA-bd_sf"/>
</dbReference>
<evidence type="ECO:0000256" key="3">
    <source>
        <dbReference type="ARBA" id="ARBA00023125"/>
    </source>
</evidence>
<dbReference type="PANTHER" id="PTHR30419:SF8">
    <property type="entry name" value="NITROGEN ASSIMILATION TRANSCRIPTIONAL ACTIVATOR-RELATED"/>
    <property type="match status" value="1"/>
</dbReference>